<dbReference type="InterPro" id="IPR028265">
    <property type="entry name" value="TTDN1/SICKLE"/>
</dbReference>
<evidence type="ECO:0000313" key="2">
    <source>
        <dbReference type="EMBL" id="GBG62614.1"/>
    </source>
</evidence>
<dbReference type="Pfam" id="PF15502">
    <property type="entry name" value="MPLKIP"/>
    <property type="match status" value="1"/>
</dbReference>
<sequence>MEPAAARRLKLKAMRAAADGAGTTARHESSGTMLSNPLASTGGPDGQSMQSSFQYRANAFGETFMKAPAMMGVSFASPTLKNCGNNSGSGLLGACPPSPSQYARPHYDRVAAPSASTCQLASSSQGPNGVMSPFNGAHCSNGAFQQPAAGGGAASGWFSPPAMPSSRVDLAHSGPSDFGGKHSGPSAFGGNPRNLGRPTNVGVGRNNYNSPSFRSNNGANKSDGGRASALSNGGFNGTGSTSFGAASSVSGGGSAGGGWRESFTYSSSPGERDFNHTGRRLSRGPKALRMCGGNATPTASNAASTRGMNYARYVKKSMLEDPWAQLEASLPVYQKENCVGSPVSATPPKSCMESTPGSAESSVSFDNRAEKFMLLLPSPVQMRDLQAVASPVIKAGRDINEMKTDDTLPSGSLRFTSAVPEMVADGGGW</sequence>
<feature type="compositionally biased region" description="Polar residues" evidence="1">
    <location>
        <begin position="206"/>
        <end position="220"/>
    </location>
</feature>
<protein>
    <submittedName>
        <fullName evidence="2">Uncharacterized protein</fullName>
    </submittedName>
</protein>
<dbReference type="EMBL" id="BFEA01000030">
    <property type="protein sequence ID" value="GBG62614.1"/>
    <property type="molecule type" value="Genomic_DNA"/>
</dbReference>
<feature type="region of interest" description="Disordered" evidence="1">
    <location>
        <begin position="341"/>
        <end position="362"/>
    </location>
</feature>
<feature type="compositionally biased region" description="Polar residues" evidence="1">
    <location>
        <begin position="352"/>
        <end position="362"/>
    </location>
</feature>
<dbReference type="Proteomes" id="UP000265515">
    <property type="component" value="Unassembled WGS sequence"/>
</dbReference>
<evidence type="ECO:0000256" key="1">
    <source>
        <dbReference type="SAM" id="MobiDB-lite"/>
    </source>
</evidence>
<accession>A0A388JXR5</accession>
<proteinExistence type="predicted"/>
<evidence type="ECO:0000313" key="3">
    <source>
        <dbReference type="Proteomes" id="UP000265515"/>
    </source>
</evidence>
<gene>
    <name evidence="2" type="ORF">CBR_g31250</name>
</gene>
<organism evidence="2 3">
    <name type="scientific">Chara braunii</name>
    <name type="common">Braun's stonewort</name>
    <dbReference type="NCBI Taxonomy" id="69332"/>
    <lineage>
        <taxon>Eukaryota</taxon>
        <taxon>Viridiplantae</taxon>
        <taxon>Streptophyta</taxon>
        <taxon>Charophyceae</taxon>
        <taxon>Charales</taxon>
        <taxon>Characeae</taxon>
        <taxon>Chara</taxon>
    </lineage>
</organism>
<feature type="region of interest" description="Disordered" evidence="1">
    <location>
        <begin position="247"/>
        <end position="302"/>
    </location>
</feature>
<feature type="compositionally biased region" description="Polar residues" evidence="1">
    <location>
        <begin position="30"/>
        <end position="39"/>
    </location>
</feature>
<reference evidence="2 3" key="1">
    <citation type="journal article" date="2018" name="Cell">
        <title>The Chara Genome: Secondary Complexity and Implications for Plant Terrestrialization.</title>
        <authorList>
            <person name="Nishiyama T."/>
            <person name="Sakayama H."/>
            <person name="Vries J.D."/>
            <person name="Buschmann H."/>
            <person name="Saint-Marcoux D."/>
            <person name="Ullrich K.K."/>
            <person name="Haas F.B."/>
            <person name="Vanderstraeten L."/>
            <person name="Becker D."/>
            <person name="Lang D."/>
            <person name="Vosolsobe S."/>
            <person name="Rombauts S."/>
            <person name="Wilhelmsson P.K.I."/>
            <person name="Janitza P."/>
            <person name="Kern R."/>
            <person name="Heyl A."/>
            <person name="Rumpler F."/>
            <person name="Villalobos L.I.A.C."/>
            <person name="Clay J.M."/>
            <person name="Skokan R."/>
            <person name="Toyoda A."/>
            <person name="Suzuki Y."/>
            <person name="Kagoshima H."/>
            <person name="Schijlen E."/>
            <person name="Tajeshwar N."/>
            <person name="Catarino B."/>
            <person name="Hetherington A.J."/>
            <person name="Saltykova A."/>
            <person name="Bonnot C."/>
            <person name="Breuninger H."/>
            <person name="Symeonidi A."/>
            <person name="Radhakrishnan G.V."/>
            <person name="Van Nieuwerburgh F."/>
            <person name="Deforce D."/>
            <person name="Chang C."/>
            <person name="Karol K.G."/>
            <person name="Hedrich R."/>
            <person name="Ulvskov P."/>
            <person name="Glockner G."/>
            <person name="Delwiche C.F."/>
            <person name="Petrasek J."/>
            <person name="Van de Peer Y."/>
            <person name="Friml J."/>
            <person name="Beilby M."/>
            <person name="Dolan L."/>
            <person name="Kohara Y."/>
            <person name="Sugano S."/>
            <person name="Fujiyama A."/>
            <person name="Delaux P.-M."/>
            <person name="Quint M."/>
            <person name="TheiBen G."/>
            <person name="Hagemann M."/>
            <person name="Harholt J."/>
            <person name="Dunand C."/>
            <person name="Zachgo S."/>
            <person name="Langdale J."/>
            <person name="Maumus F."/>
            <person name="Straeten D.V.D."/>
            <person name="Gould S.B."/>
            <person name="Rensing S.A."/>
        </authorList>
    </citation>
    <scope>NUCLEOTIDE SEQUENCE [LARGE SCALE GENOMIC DNA]</scope>
    <source>
        <strain evidence="2 3">S276</strain>
    </source>
</reference>
<comment type="caution">
    <text evidence="2">The sequence shown here is derived from an EMBL/GenBank/DDBJ whole genome shotgun (WGS) entry which is preliminary data.</text>
</comment>
<dbReference type="AlphaFoldDB" id="A0A388JXR5"/>
<dbReference type="Gramene" id="GBG62614">
    <property type="protein sequence ID" value="GBG62614"/>
    <property type="gene ID" value="CBR_g31250"/>
</dbReference>
<keyword evidence="3" id="KW-1185">Reference proteome</keyword>
<feature type="compositionally biased region" description="Gly residues" evidence="1">
    <location>
        <begin position="250"/>
        <end position="259"/>
    </location>
</feature>
<feature type="region of interest" description="Disordered" evidence="1">
    <location>
        <begin position="17"/>
        <end position="49"/>
    </location>
</feature>
<name>A0A388JXR5_CHABU</name>
<feature type="region of interest" description="Disordered" evidence="1">
    <location>
        <begin position="165"/>
        <end position="233"/>
    </location>
</feature>